<reference evidence="3" key="1">
    <citation type="journal article" date="2013" name="Stand. Genomic Sci.">
        <title>Complete genome sequence of the bile-resistant pigment-producing anaerobe Alistipes finegoldii type strain (AHN2437(T)).</title>
        <authorList>
            <person name="Mavromatis K."/>
            <person name="Stackebrandt E."/>
            <person name="Munk C."/>
            <person name="Lapidus A."/>
            <person name="Nolan M."/>
            <person name="Lucas S."/>
            <person name="Hammon N."/>
            <person name="Deshpande S."/>
            <person name="Cheng J.F."/>
            <person name="Tapia R."/>
            <person name="Goodwin L.A."/>
            <person name="Pitluck S."/>
            <person name="Liolios K."/>
            <person name="Pagani I."/>
            <person name="Ivanova N."/>
            <person name="Mikhailova N."/>
            <person name="Huntemann M."/>
            <person name="Pati A."/>
            <person name="Chen A."/>
            <person name="Palaniappan K."/>
            <person name="Land M."/>
            <person name="Hauser L."/>
            <person name="Rohde M."/>
            <person name="Gronow S."/>
            <person name="Goker M."/>
            <person name="Detter J.C."/>
            <person name="Bristow J."/>
            <person name="Eisen J.A."/>
            <person name="Markowitz V."/>
            <person name="Hugenholtz P."/>
            <person name="Kyrpides N.C."/>
            <person name="Klenk H.P."/>
            <person name="Woyke T."/>
        </authorList>
    </citation>
    <scope>NUCLEOTIDE SEQUENCE</scope>
    <source>
        <strain evidence="3">DSM 17242 / JCM 16770 / AHN 2437 / CCUG 46020 / CIP 107999</strain>
    </source>
</reference>
<evidence type="ECO:0000256" key="1">
    <source>
        <dbReference type="SAM" id="Coils"/>
    </source>
</evidence>
<proteinExistence type="predicted"/>
<evidence type="ECO:0000313" key="2">
    <source>
        <dbReference type="EMBL" id="AFL78487.1"/>
    </source>
</evidence>
<evidence type="ECO:0008006" key="4">
    <source>
        <dbReference type="Google" id="ProtNLM"/>
    </source>
</evidence>
<name>I3YNB9_ALIFI</name>
<protein>
    <recommendedName>
        <fullName evidence="4">DUF932 domain-containing protein</fullName>
    </recommendedName>
</protein>
<gene>
    <name evidence="2" type="ordered locus">Alfi_2203</name>
</gene>
<dbReference type="KEGG" id="afd:Alfi_2203"/>
<evidence type="ECO:0000313" key="3">
    <source>
        <dbReference type="Proteomes" id="UP000006052"/>
    </source>
</evidence>
<sequence length="376" mass="42750">MDQFKYQEGLNEVVTNKVHRMIDNHQPVVMQTVERLLREAEISRDFIVPIGVEQRGTCENPIISFEGDDKLMMRKRGEPFTLHNNAVRQLAEKMDIPSKYLRELSEGSAWQRQLAAEILNKTSGWTPRTRVMIRTVGDQVRGVLSDSYRRLNSEIILTAFMKTALNEGAVACDALMTDTKVWIETILPEPICIPTRLNGTVIIYMGVRFSTSDYGDGSLDLRTFLLNGVCLNGMVRERTLKQVHLGGRLPEDLQLSEETYRQDTKTVLLTVRDATRQLYNKDIIRKKALEIERAGDTAVDFEAELKKLVKNNKILKNEEVAIQKILMDHNPEDGLQGSPSLLNLTQALTAYGRNQNSARTRDFAEIAGELMDRVKQ</sequence>
<dbReference type="Proteomes" id="UP000006052">
    <property type="component" value="Chromosome"/>
</dbReference>
<accession>I3YNB9</accession>
<dbReference type="GeneID" id="79838264"/>
<keyword evidence="1" id="KW-0175">Coiled coil</keyword>
<dbReference type="AlphaFoldDB" id="I3YNB9"/>
<feature type="coiled-coil region" evidence="1">
    <location>
        <begin position="291"/>
        <end position="318"/>
    </location>
</feature>
<dbReference type="STRING" id="679935.Alfi_2203"/>
<organism evidence="2 3">
    <name type="scientific">Alistipes finegoldii (strain DSM 17242 / JCM 16770 / CCUG 46020 / CIP 107999 / KCTC 15236 / AHN 2437)</name>
    <dbReference type="NCBI Taxonomy" id="679935"/>
    <lineage>
        <taxon>Bacteria</taxon>
        <taxon>Pseudomonadati</taxon>
        <taxon>Bacteroidota</taxon>
        <taxon>Bacteroidia</taxon>
        <taxon>Bacteroidales</taxon>
        <taxon>Rikenellaceae</taxon>
        <taxon>Alistipes</taxon>
    </lineage>
</organism>
<dbReference type="RefSeq" id="WP_014775833.1">
    <property type="nucleotide sequence ID" value="NC_018011.1"/>
</dbReference>
<dbReference type="eggNOG" id="ENOG502Z7W8">
    <property type="taxonomic scope" value="Bacteria"/>
</dbReference>
<dbReference type="HOGENOM" id="CLU_715068_0_0_10"/>
<dbReference type="PATRIC" id="fig|679935.3.peg.2119"/>
<dbReference type="EMBL" id="CP003274">
    <property type="protein sequence ID" value="AFL78487.1"/>
    <property type="molecule type" value="Genomic_DNA"/>
</dbReference>